<keyword evidence="4" id="KW-0411">Iron-sulfur</keyword>
<dbReference type="GO" id="GO:0046872">
    <property type="term" value="F:metal ion binding"/>
    <property type="evidence" value="ECO:0007669"/>
    <property type="project" value="UniProtKB-KW"/>
</dbReference>
<gene>
    <name evidence="6" type="ordered locus">Reut_A2272</name>
</gene>
<keyword evidence="2" id="KW-0479">Metal-binding</keyword>
<evidence type="ECO:0000256" key="2">
    <source>
        <dbReference type="ARBA" id="ARBA00022723"/>
    </source>
</evidence>
<dbReference type="AlphaFoldDB" id="Q46YZ8"/>
<evidence type="ECO:0000256" key="3">
    <source>
        <dbReference type="ARBA" id="ARBA00023004"/>
    </source>
</evidence>
<dbReference type="EMBL" id="CP000090">
    <property type="protein sequence ID" value="AAZ61635.1"/>
    <property type="molecule type" value="Genomic_DNA"/>
</dbReference>
<dbReference type="CDD" id="cd03467">
    <property type="entry name" value="Rieske"/>
    <property type="match status" value="1"/>
</dbReference>
<dbReference type="Gene3D" id="2.102.10.10">
    <property type="entry name" value="Rieske [2Fe-2S] iron-sulphur domain"/>
    <property type="match status" value="1"/>
</dbReference>
<organism evidence="6">
    <name type="scientific">Cupriavidus pinatubonensis (strain JMP 134 / LMG 1197)</name>
    <name type="common">Cupriavidus necator (strain JMP 134)</name>
    <dbReference type="NCBI Taxonomy" id="264198"/>
    <lineage>
        <taxon>Bacteria</taxon>
        <taxon>Pseudomonadati</taxon>
        <taxon>Pseudomonadota</taxon>
        <taxon>Betaproteobacteria</taxon>
        <taxon>Burkholderiales</taxon>
        <taxon>Burkholderiaceae</taxon>
        <taxon>Cupriavidus</taxon>
    </lineage>
</organism>
<dbReference type="SUPFAM" id="SSF50022">
    <property type="entry name" value="ISP domain"/>
    <property type="match status" value="1"/>
</dbReference>
<reference evidence="6" key="1">
    <citation type="submission" date="2005-08" db="EMBL/GenBank/DDBJ databases">
        <title>Complete sequence of Chromosome1 of Ralstonia eutropha JMP134.</title>
        <authorList>
            <person name="Copeland A."/>
            <person name="Lucas S."/>
            <person name="Lapidus A."/>
            <person name="Barry K."/>
            <person name="Detter J.C."/>
            <person name="Glavina T."/>
            <person name="Hammon N."/>
            <person name="Israni S."/>
            <person name="Pitluck S."/>
            <person name="Goltsman E."/>
            <person name="Martinez M."/>
            <person name="Schmutz J."/>
            <person name="Larimer F."/>
            <person name="Land M."/>
            <person name="Lykidis A."/>
            <person name="Richardson P."/>
        </authorList>
    </citation>
    <scope>NUCLEOTIDE SEQUENCE</scope>
    <source>
        <strain evidence="6">JMP134</strain>
    </source>
</reference>
<feature type="domain" description="Rieske" evidence="5">
    <location>
        <begin position="13"/>
        <end position="119"/>
    </location>
</feature>
<protein>
    <submittedName>
        <fullName evidence="6">Rieske (2Fe-2S) region</fullName>
    </submittedName>
</protein>
<dbReference type="PANTHER" id="PTHR40261">
    <property type="match status" value="1"/>
</dbReference>
<dbReference type="KEGG" id="reu:Reut_A2272"/>
<dbReference type="InterPro" id="IPR036922">
    <property type="entry name" value="Rieske_2Fe-2S_sf"/>
</dbReference>
<name>Q46YZ8_CUPPJ</name>
<dbReference type="Pfam" id="PF00355">
    <property type="entry name" value="Rieske"/>
    <property type="match status" value="1"/>
</dbReference>
<dbReference type="PROSITE" id="PS51296">
    <property type="entry name" value="RIESKE"/>
    <property type="match status" value="1"/>
</dbReference>
<evidence type="ECO:0000256" key="1">
    <source>
        <dbReference type="ARBA" id="ARBA00022714"/>
    </source>
</evidence>
<accession>Q46YZ8</accession>
<sequence>MPESGIEGMAAARFLCPADALVDGGSGVRFTVELNTRQVGAFAVRFDGAVHGYLNQCAHVPMELDWLEGQFFESSGLYLICATHGAMYEPDSGLCVGGPCRGASLAKLRIEERDGNVFWVPEAPYHPADTADNA</sequence>
<evidence type="ECO:0000259" key="5">
    <source>
        <dbReference type="PROSITE" id="PS51296"/>
    </source>
</evidence>
<dbReference type="PANTHER" id="PTHR40261:SF1">
    <property type="entry name" value="RIESKE DOMAIN-CONTAINING PROTEIN"/>
    <property type="match status" value="1"/>
</dbReference>
<dbReference type="HOGENOM" id="CLU_055690_4_2_4"/>
<proteinExistence type="predicted"/>
<keyword evidence="1" id="KW-0001">2Fe-2S</keyword>
<dbReference type="eggNOG" id="COG2146">
    <property type="taxonomic scope" value="Bacteria"/>
</dbReference>
<evidence type="ECO:0000313" key="6">
    <source>
        <dbReference type="EMBL" id="AAZ61635.1"/>
    </source>
</evidence>
<keyword evidence="3" id="KW-0408">Iron</keyword>
<dbReference type="OrthoDB" id="9794779at2"/>
<dbReference type="InterPro" id="IPR017941">
    <property type="entry name" value="Rieske_2Fe-2S"/>
</dbReference>
<evidence type="ECO:0000256" key="4">
    <source>
        <dbReference type="ARBA" id="ARBA00023014"/>
    </source>
</evidence>
<dbReference type="GO" id="GO:0051537">
    <property type="term" value="F:2 iron, 2 sulfur cluster binding"/>
    <property type="evidence" value="ECO:0007669"/>
    <property type="project" value="UniProtKB-KW"/>
</dbReference>
<dbReference type="STRING" id="264198.Reut_A2272"/>